<dbReference type="KEGG" id="alkq:M9189_08080"/>
<feature type="transmembrane region" description="Helical" evidence="1">
    <location>
        <begin position="6"/>
        <end position="23"/>
    </location>
</feature>
<dbReference type="AlphaFoldDB" id="A0A9J6ZMS7"/>
<dbReference type="Pfam" id="PF12669">
    <property type="entry name" value="FeoB_associated"/>
    <property type="match status" value="1"/>
</dbReference>
<evidence type="ECO:0000313" key="3">
    <source>
        <dbReference type="Proteomes" id="UP001056426"/>
    </source>
</evidence>
<dbReference type="RefSeq" id="WP_250722227.1">
    <property type="nucleotide sequence ID" value="NZ_CP098400.1"/>
</dbReference>
<keyword evidence="1" id="KW-0812">Transmembrane</keyword>
<dbReference type="EMBL" id="CP098400">
    <property type="protein sequence ID" value="URW78815.1"/>
    <property type="molecule type" value="Genomic_DNA"/>
</dbReference>
<keyword evidence="1" id="KW-1133">Transmembrane helix</keyword>
<name>A0A9J6ZMS7_9BACT</name>
<sequence length="58" mass="6115">MLQDILTYITVAAAIAYALFQLIRSIQSSKPGCGTGCSSCCSPSDFKASALKKKKVTV</sequence>
<evidence type="ECO:0000256" key="1">
    <source>
        <dbReference type="SAM" id="Phobius"/>
    </source>
</evidence>
<keyword evidence="1" id="KW-0472">Membrane</keyword>
<reference evidence="2" key="1">
    <citation type="submission" date="2022-05" db="EMBL/GenBank/DDBJ databases">
        <authorList>
            <person name="Sun X."/>
        </authorList>
    </citation>
    <scope>NUCLEOTIDE SEQUENCE</scope>
    <source>
        <strain evidence="2">Ai-910</strain>
    </source>
</reference>
<proteinExistence type="predicted"/>
<protein>
    <submittedName>
        <fullName evidence="2">FeoB-associated Cys-rich membrane protein</fullName>
    </submittedName>
</protein>
<accession>A0A9J6ZMS7</accession>
<gene>
    <name evidence="2" type="ORF">M9189_08080</name>
</gene>
<reference evidence="2" key="2">
    <citation type="submission" date="2022-06" db="EMBL/GenBank/DDBJ databases">
        <title>Xiashengella guii gen. nov. sp. nov., a bacterium isolated form anaerobic digestion tank.</title>
        <authorList>
            <person name="Huang H."/>
        </authorList>
    </citation>
    <scope>NUCLEOTIDE SEQUENCE</scope>
    <source>
        <strain evidence="2">Ai-910</strain>
    </source>
</reference>
<keyword evidence="3" id="KW-1185">Reference proteome</keyword>
<evidence type="ECO:0000313" key="2">
    <source>
        <dbReference type="EMBL" id="URW78815.1"/>
    </source>
</evidence>
<organism evidence="2 3">
    <name type="scientific">Xiashengella succiniciproducens</name>
    <dbReference type="NCBI Taxonomy" id="2949635"/>
    <lineage>
        <taxon>Bacteria</taxon>
        <taxon>Pseudomonadati</taxon>
        <taxon>Bacteroidota</taxon>
        <taxon>Bacteroidia</taxon>
        <taxon>Marinilabiliales</taxon>
        <taxon>Marinilabiliaceae</taxon>
        <taxon>Xiashengella</taxon>
    </lineage>
</organism>
<dbReference type="Proteomes" id="UP001056426">
    <property type="component" value="Chromosome"/>
</dbReference>